<dbReference type="InterPro" id="IPR015422">
    <property type="entry name" value="PyrdxlP-dep_Trfase_small"/>
</dbReference>
<dbReference type="InterPro" id="IPR051446">
    <property type="entry name" value="HTH_trans_reg/aminotransferase"/>
</dbReference>
<dbReference type="InterPro" id="IPR004839">
    <property type="entry name" value="Aminotransferase_I/II_large"/>
</dbReference>
<dbReference type="InterPro" id="IPR015424">
    <property type="entry name" value="PyrdxlP-dep_Trfase"/>
</dbReference>
<evidence type="ECO:0000313" key="8">
    <source>
        <dbReference type="EMBL" id="SGY95414.1"/>
    </source>
</evidence>
<dbReference type="KEGG" id="mvs:MVIS_3402"/>
<dbReference type="PANTHER" id="PTHR46577:SF1">
    <property type="entry name" value="HTH-TYPE TRANSCRIPTIONAL REGULATORY PROTEIN GABR"/>
    <property type="match status" value="1"/>
</dbReference>
<dbReference type="CDD" id="cd00609">
    <property type="entry name" value="AAT_like"/>
    <property type="match status" value="1"/>
</dbReference>
<dbReference type="Pfam" id="PF00392">
    <property type="entry name" value="GntR"/>
    <property type="match status" value="1"/>
</dbReference>
<name>A0A090KBQ3_9GAMM</name>
<dbReference type="SMART" id="SM00345">
    <property type="entry name" value="HTH_GNTR"/>
    <property type="match status" value="1"/>
</dbReference>
<dbReference type="STRING" id="80854.MVIS_3402"/>
<dbReference type="AlphaFoldDB" id="A0A090KBQ3"/>
<gene>
    <name evidence="7" type="ORF">MT2528_1516</name>
    <name evidence="8" type="ORF">NVI5450_1715</name>
</gene>
<dbReference type="Proteomes" id="UP000182660">
    <property type="component" value="Unassembled WGS sequence"/>
</dbReference>
<comment type="similarity">
    <text evidence="1">In the C-terminal section; belongs to the class-I pyridoxal-phosphate-dependent aminotransferase family.</text>
</comment>
<keyword evidence="2" id="KW-0663">Pyridoxal phosphate</keyword>
<sequence>MSDIKFRQIAETIETRINTGVYQPNTKLPPHRVLADELETTPTTVSKAYKLLVEKNKVESFVGRGTFVCGNSELETVIQASDDDADYNFSILQPCLKYNILPLQAAFQQTYAALPSELLGYIEHSGHLSHREAGVKWAAEFGLSVSDPGEILLASGAQNALEILIQTYTNPGDCIAVEAFTYPGILSIANLLGRRVVDVAMDNEGMCPVALKDAILNDNPKLVVIVPSHQNPTGVTMPQARRETIAKVIEEGNIWLLEDDIYGFLNPMPIPAITNYIPEKSFHITSLSKAISPALRCAFIKAPKSEIRKIGACIRTSIWLASPLNFAVAAQLINSGEAFIMAHQQKLLAAQRQQFVTDKLGFLSCSSQPTSYHIWVALPEHWRQEHFVMEAKNQKLLVSSGGYFSQQSDKSNHIRLSLMAIDDEQRFQQGVVFIANLLQDGQGSHFLF</sequence>
<keyword evidence="5" id="KW-0804">Transcription</keyword>
<dbReference type="GO" id="GO:0003700">
    <property type="term" value="F:DNA-binding transcription factor activity"/>
    <property type="evidence" value="ECO:0007669"/>
    <property type="project" value="InterPro"/>
</dbReference>
<evidence type="ECO:0000256" key="1">
    <source>
        <dbReference type="ARBA" id="ARBA00005384"/>
    </source>
</evidence>
<keyword evidence="4" id="KW-0238">DNA-binding</keyword>
<dbReference type="SUPFAM" id="SSF46785">
    <property type="entry name" value="Winged helix' DNA-binding domain"/>
    <property type="match status" value="1"/>
</dbReference>
<dbReference type="Proteomes" id="UP000183794">
    <property type="component" value="Unassembled WGS sequence"/>
</dbReference>
<reference evidence="8 10" key="1">
    <citation type="submission" date="2016-11" db="EMBL/GenBank/DDBJ databases">
        <authorList>
            <person name="Jaros S."/>
            <person name="Januszkiewicz K."/>
            <person name="Wedrychowicz H."/>
        </authorList>
    </citation>
    <scope>NUCLEOTIDE SEQUENCE [LARGE SCALE GENOMIC DNA]</scope>
    <source>
        <strain evidence="8">NVI 5450</strain>
    </source>
</reference>
<dbReference type="HOGENOM" id="CLU_017584_0_0_6"/>
<dbReference type="RefSeq" id="WP_045111414.1">
    <property type="nucleotide sequence ID" value="NZ_CAWQZC010000118.1"/>
</dbReference>
<dbReference type="Gene3D" id="3.90.1150.10">
    <property type="entry name" value="Aspartate Aminotransferase, domain 1"/>
    <property type="match status" value="1"/>
</dbReference>
<dbReference type="InterPro" id="IPR000524">
    <property type="entry name" value="Tscrpt_reg_HTH_GntR"/>
</dbReference>
<organism evidence="8 10">
    <name type="scientific">Moritella viscosa</name>
    <dbReference type="NCBI Taxonomy" id="80854"/>
    <lineage>
        <taxon>Bacteria</taxon>
        <taxon>Pseudomonadati</taxon>
        <taxon>Pseudomonadota</taxon>
        <taxon>Gammaproteobacteria</taxon>
        <taxon>Alteromonadales</taxon>
        <taxon>Moritellaceae</taxon>
        <taxon>Moritella</taxon>
    </lineage>
</organism>
<dbReference type="Gene3D" id="1.10.10.10">
    <property type="entry name" value="Winged helix-like DNA-binding domain superfamily/Winged helix DNA-binding domain"/>
    <property type="match status" value="1"/>
</dbReference>
<keyword evidence="9" id="KW-1185">Reference proteome</keyword>
<keyword evidence="3" id="KW-0805">Transcription regulation</keyword>
<feature type="domain" description="HTH gntR-type" evidence="6">
    <location>
        <begin position="3"/>
        <end position="71"/>
    </location>
</feature>
<dbReference type="GO" id="GO:0003677">
    <property type="term" value="F:DNA binding"/>
    <property type="evidence" value="ECO:0007669"/>
    <property type="project" value="UniProtKB-KW"/>
</dbReference>
<dbReference type="GO" id="GO:0030170">
    <property type="term" value="F:pyridoxal phosphate binding"/>
    <property type="evidence" value="ECO:0007669"/>
    <property type="project" value="InterPro"/>
</dbReference>
<proteinExistence type="inferred from homology"/>
<protein>
    <submittedName>
        <fullName evidence="8">Transcriptional regulator, GntR family</fullName>
    </submittedName>
</protein>
<dbReference type="OrthoDB" id="9804020at2"/>
<evidence type="ECO:0000313" key="7">
    <source>
        <dbReference type="EMBL" id="SGY88443.1"/>
    </source>
</evidence>
<dbReference type="CDD" id="cd07377">
    <property type="entry name" value="WHTH_GntR"/>
    <property type="match status" value="1"/>
</dbReference>
<evidence type="ECO:0000256" key="2">
    <source>
        <dbReference type="ARBA" id="ARBA00022898"/>
    </source>
</evidence>
<dbReference type="InterPro" id="IPR015421">
    <property type="entry name" value="PyrdxlP-dep_Trfase_major"/>
</dbReference>
<reference evidence="7 9" key="2">
    <citation type="submission" date="2016-11" db="EMBL/GenBank/DDBJ databases">
        <authorList>
            <person name="Klemetsen T."/>
        </authorList>
    </citation>
    <scope>NUCLEOTIDE SEQUENCE [LARGE SCALE GENOMIC DNA]</scope>
    <source>
        <strain evidence="7">MT 2528</strain>
    </source>
</reference>
<accession>A0A090KBQ3</accession>
<dbReference type="PATRIC" id="fig|80854.5.peg.3600"/>
<dbReference type="EMBL" id="FPLJ01000039">
    <property type="protein sequence ID" value="SGY88443.1"/>
    <property type="molecule type" value="Genomic_DNA"/>
</dbReference>
<evidence type="ECO:0000256" key="3">
    <source>
        <dbReference type="ARBA" id="ARBA00023015"/>
    </source>
</evidence>
<dbReference type="EMBL" id="FPLD01000051">
    <property type="protein sequence ID" value="SGY95414.1"/>
    <property type="molecule type" value="Genomic_DNA"/>
</dbReference>
<dbReference type="PANTHER" id="PTHR46577">
    <property type="entry name" value="HTH-TYPE TRANSCRIPTIONAL REGULATORY PROTEIN GABR"/>
    <property type="match status" value="1"/>
</dbReference>
<evidence type="ECO:0000256" key="4">
    <source>
        <dbReference type="ARBA" id="ARBA00023125"/>
    </source>
</evidence>
<dbReference type="Gene3D" id="3.40.640.10">
    <property type="entry name" value="Type I PLP-dependent aspartate aminotransferase-like (Major domain)"/>
    <property type="match status" value="1"/>
</dbReference>
<dbReference type="SUPFAM" id="SSF53383">
    <property type="entry name" value="PLP-dependent transferases"/>
    <property type="match status" value="1"/>
</dbReference>
<dbReference type="PROSITE" id="PS50949">
    <property type="entry name" value="HTH_GNTR"/>
    <property type="match status" value="1"/>
</dbReference>
<dbReference type="InterPro" id="IPR036388">
    <property type="entry name" value="WH-like_DNA-bd_sf"/>
</dbReference>
<evidence type="ECO:0000259" key="6">
    <source>
        <dbReference type="PROSITE" id="PS50949"/>
    </source>
</evidence>
<dbReference type="GeneID" id="61295400"/>
<evidence type="ECO:0000256" key="5">
    <source>
        <dbReference type="ARBA" id="ARBA00023163"/>
    </source>
</evidence>
<evidence type="ECO:0000313" key="9">
    <source>
        <dbReference type="Proteomes" id="UP000182660"/>
    </source>
</evidence>
<dbReference type="InterPro" id="IPR036390">
    <property type="entry name" value="WH_DNA-bd_sf"/>
</dbReference>
<dbReference type="Pfam" id="PF00155">
    <property type="entry name" value="Aminotran_1_2"/>
    <property type="match status" value="1"/>
</dbReference>
<evidence type="ECO:0000313" key="10">
    <source>
        <dbReference type="Proteomes" id="UP000183794"/>
    </source>
</evidence>